<dbReference type="RefSeq" id="WP_175628293.1">
    <property type="nucleotide sequence ID" value="NZ_MVBK01000067.1"/>
</dbReference>
<reference evidence="2 3" key="1">
    <citation type="submission" date="2017-02" db="EMBL/GenBank/DDBJ databases">
        <title>Genomic diversity within the haloalkaliphilic genus Thioalkalivibrio.</title>
        <authorList>
            <person name="Ahn A.-C."/>
            <person name="Meier-Kolthoff J."/>
            <person name="Overmars L."/>
            <person name="Richter M."/>
            <person name="Woyke T."/>
            <person name="Sorokin D.Y."/>
            <person name="Muyzer G."/>
        </authorList>
    </citation>
    <scope>NUCLEOTIDE SEQUENCE [LARGE SCALE GENOMIC DNA]</scope>
    <source>
        <strain evidence="2 3">ALJD</strain>
    </source>
</reference>
<sequence length="487" mass="54583">MIPRTWLLLVLLALPLSAPGAGPRLLVIPETTTLELGEPLRLTLHAEASEGNLFGLSLASLEPDFRVRWTQRSRGVRGPDRVWQRQEMRLELYARRPGTFELPPLRLMDAVSEPLTVHVDPPHSLGLALHATTDNAQPYVREPVVLRLDVETDHNQFELHIPGPMSREAHIEFLRRERHEESQDGRYRLRHYWLIIPLYEGPLELELPWLEMHDFRRQGVPLRLPAETVHLDVRAVPGYLPVDVALAPVAVRQSISPGSHAKGEPALWTLELQGRDLSLRRVRRLVERVTDGTDGALRFHAPAIERLTPRDVPPGEAVLRVEIPFTPRSTGDLRVPDLRIPWFDTTSGRLTAAEAPGGLVQVYDPLRRVLLQATAAFVALLAAGLLVIALGAVIRRFRVRRILHRRVAEAGSARALARALLTLEASPPTLRGWLDAQGADARLTDAVTHLERACYGSQPGDVAALRAELRTALTRHRLRFPARRRAS</sequence>
<evidence type="ECO:0008006" key="4">
    <source>
        <dbReference type="Google" id="ProtNLM"/>
    </source>
</evidence>
<dbReference type="Proteomes" id="UP000189462">
    <property type="component" value="Unassembled WGS sequence"/>
</dbReference>
<name>A0A1V3NE53_9GAMM</name>
<feature type="transmembrane region" description="Helical" evidence="1">
    <location>
        <begin position="369"/>
        <end position="394"/>
    </location>
</feature>
<keyword evidence="1" id="KW-0472">Membrane</keyword>
<dbReference type="AlphaFoldDB" id="A0A1V3NE53"/>
<organism evidence="2 3">
    <name type="scientific">Thioalkalivibrio denitrificans</name>
    <dbReference type="NCBI Taxonomy" id="108003"/>
    <lineage>
        <taxon>Bacteria</taxon>
        <taxon>Pseudomonadati</taxon>
        <taxon>Pseudomonadota</taxon>
        <taxon>Gammaproteobacteria</taxon>
        <taxon>Chromatiales</taxon>
        <taxon>Ectothiorhodospiraceae</taxon>
        <taxon>Thioalkalivibrio</taxon>
    </lineage>
</organism>
<evidence type="ECO:0000256" key="1">
    <source>
        <dbReference type="SAM" id="Phobius"/>
    </source>
</evidence>
<dbReference type="EMBL" id="MVBK01000067">
    <property type="protein sequence ID" value="OOG23367.1"/>
    <property type="molecule type" value="Genomic_DNA"/>
</dbReference>
<accession>A0A1V3NE53</accession>
<proteinExistence type="predicted"/>
<gene>
    <name evidence="2" type="ORF">B1C78_11505</name>
</gene>
<comment type="caution">
    <text evidence="2">The sequence shown here is derived from an EMBL/GenBank/DDBJ whole genome shotgun (WGS) entry which is preliminary data.</text>
</comment>
<keyword evidence="3" id="KW-1185">Reference proteome</keyword>
<protein>
    <recommendedName>
        <fullName evidence="4">Protein BatD</fullName>
    </recommendedName>
</protein>
<keyword evidence="1" id="KW-1133">Transmembrane helix</keyword>
<keyword evidence="1" id="KW-0812">Transmembrane</keyword>
<dbReference type="STRING" id="108003.B1C78_11505"/>
<evidence type="ECO:0000313" key="2">
    <source>
        <dbReference type="EMBL" id="OOG23367.1"/>
    </source>
</evidence>
<evidence type="ECO:0000313" key="3">
    <source>
        <dbReference type="Proteomes" id="UP000189462"/>
    </source>
</evidence>
<dbReference type="Pfam" id="PF13584">
    <property type="entry name" value="BatD"/>
    <property type="match status" value="1"/>
</dbReference>
<dbReference type="InterPro" id="IPR025738">
    <property type="entry name" value="BatD"/>
</dbReference>